<evidence type="ECO:0000313" key="1">
    <source>
        <dbReference type="EMBL" id="MCH7414328.1"/>
    </source>
</evidence>
<dbReference type="EMBL" id="JAKZGO010000009">
    <property type="protein sequence ID" value="MCH7414328.1"/>
    <property type="molecule type" value="Genomic_DNA"/>
</dbReference>
<keyword evidence="2" id="KW-1185">Reference proteome</keyword>
<accession>A0ABS9VD68</accession>
<comment type="caution">
    <text evidence="1">The sequence shown here is derived from an EMBL/GenBank/DDBJ whole genome shotgun (WGS) entry which is preliminary data.</text>
</comment>
<organism evidence="1 2">
    <name type="scientific">Belliella alkalica</name>
    <dbReference type="NCBI Taxonomy" id="1730871"/>
    <lineage>
        <taxon>Bacteria</taxon>
        <taxon>Pseudomonadati</taxon>
        <taxon>Bacteroidota</taxon>
        <taxon>Cytophagia</taxon>
        <taxon>Cytophagales</taxon>
        <taxon>Cyclobacteriaceae</taxon>
        <taxon>Belliella</taxon>
    </lineage>
</organism>
<dbReference type="Proteomes" id="UP001165430">
    <property type="component" value="Unassembled WGS sequence"/>
</dbReference>
<reference evidence="1" key="1">
    <citation type="submission" date="2022-03" db="EMBL/GenBank/DDBJ databases">
        <title>De novo assembled genomes of Belliella spp. (Cyclobacteriaceae) strains.</title>
        <authorList>
            <person name="Szabo A."/>
            <person name="Korponai K."/>
            <person name="Felfoldi T."/>
        </authorList>
    </citation>
    <scope>NUCLEOTIDE SEQUENCE</scope>
    <source>
        <strain evidence="1">DSM 111903</strain>
    </source>
</reference>
<sequence length="378" mass="45546">MKDDIRFKLDKIADIWNYFIWDYCFCSSKIKFNDDVKTNYFGDILGYFQDTLDIVFETKRLSNEYSEKFSHTISFLQAIYIQQDFVEELLGIFRTSIDKGHLKNDHLYSINRDLRNELIGHPIRKFEGKLISSTLFSYQANEGEIQYLRYHTDNKFQSEKKTYSIEDIQQRHKEFLEKYFEIILQKLRTILDEFVSELEKLEKVIINRDFSTVLKLVELYFEAIFENDYLYDKESLLKIYARKDEHQRYHNLIDRFYKDLKSAIADKKKFVTEIYEREKIDYSQISNVELPQIDFLFTDSTITKTSKEEQKTTYHYEIGKIATKRNAMDFDFFAGLLRSKCENNELVLNELNHMENNIYNEIEYYTSLRLICAELSEE</sequence>
<evidence type="ECO:0000313" key="2">
    <source>
        <dbReference type="Proteomes" id="UP001165430"/>
    </source>
</evidence>
<name>A0ABS9VD68_9BACT</name>
<protein>
    <submittedName>
        <fullName evidence="1">Uncharacterized protein</fullName>
    </submittedName>
</protein>
<gene>
    <name evidence="1" type="ORF">MM213_12590</name>
</gene>
<dbReference type="RefSeq" id="WP_241412738.1">
    <property type="nucleotide sequence ID" value="NZ_JAKZGO010000009.1"/>
</dbReference>
<proteinExistence type="predicted"/>